<dbReference type="GO" id="GO:0033543">
    <property type="term" value="P:fatty acid beta-oxidation, unsaturated, even number, reductase/isomerase pathway"/>
    <property type="evidence" value="ECO:0007669"/>
    <property type="project" value="TreeGrafter"/>
</dbReference>
<evidence type="ECO:0000256" key="9">
    <source>
        <dbReference type="ARBA" id="ARBA00023014"/>
    </source>
</evidence>
<dbReference type="InterPro" id="IPR023753">
    <property type="entry name" value="FAD/NAD-binding_dom"/>
</dbReference>
<feature type="domain" description="NADH:flavin oxidoreductase/NADH oxidase N-terminal" evidence="10">
    <location>
        <begin position="8"/>
        <end position="333"/>
    </location>
</feature>
<comment type="similarity">
    <text evidence="3">In the N-terminal section; belongs to the NADH:flavin oxidoreductase/NADH oxidase family.</text>
</comment>
<evidence type="ECO:0000259" key="10">
    <source>
        <dbReference type="Pfam" id="PF00724"/>
    </source>
</evidence>
<evidence type="ECO:0000313" key="12">
    <source>
        <dbReference type="EMBL" id="QCF26692.1"/>
    </source>
</evidence>
<evidence type="ECO:0000256" key="7">
    <source>
        <dbReference type="ARBA" id="ARBA00023002"/>
    </source>
</evidence>
<evidence type="ECO:0000256" key="2">
    <source>
        <dbReference type="ARBA" id="ARBA00001966"/>
    </source>
</evidence>
<dbReference type="GO" id="GO:0008670">
    <property type="term" value="F:2,4-dienoyl-CoA reductase (NADPH) activity"/>
    <property type="evidence" value="ECO:0007669"/>
    <property type="project" value="TreeGrafter"/>
</dbReference>
<keyword evidence="5" id="KW-0288">FMN</keyword>
<keyword evidence="7" id="KW-0560">Oxidoreductase</keyword>
<dbReference type="RefSeq" id="WP_136549395.1">
    <property type="nucleotide sequence ID" value="NZ_CP031093.1"/>
</dbReference>
<keyword evidence="4" id="KW-0285">Flavoprotein</keyword>
<evidence type="ECO:0000256" key="8">
    <source>
        <dbReference type="ARBA" id="ARBA00023004"/>
    </source>
</evidence>
<dbReference type="PRINTS" id="PR00411">
    <property type="entry name" value="PNDRDTASEI"/>
</dbReference>
<comment type="cofactor">
    <cofactor evidence="1">
        <name>FMN</name>
        <dbReference type="ChEBI" id="CHEBI:58210"/>
    </cofactor>
</comment>
<dbReference type="SUPFAM" id="SSF51971">
    <property type="entry name" value="Nucleotide-binding domain"/>
    <property type="match status" value="1"/>
</dbReference>
<dbReference type="InterPro" id="IPR051793">
    <property type="entry name" value="NADH:flavin_oxidoreductase"/>
</dbReference>
<dbReference type="PRINTS" id="PR00368">
    <property type="entry name" value="FADPNR"/>
</dbReference>
<evidence type="ECO:0000256" key="3">
    <source>
        <dbReference type="ARBA" id="ARBA00011048"/>
    </source>
</evidence>
<dbReference type="Gene3D" id="3.20.20.70">
    <property type="entry name" value="Aldolase class I"/>
    <property type="match status" value="1"/>
</dbReference>
<evidence type="ECO:0000259" key="11">
    <source>
        <dbReference type="Pfam" id="PF07992"/>
    </source>
</evidence>
<organism evidence="12 13">
    <name type="scientific">Hydrocarboniclastica marina</name>
    <dbReference type="NCBI Taxonomy" id="2259620"/>
    <lineage>
        <taxon>Bacteria</taxon>
        <taxon>Pseudomonadati</taxon>
        <taxon>Pseudomonadota</taxon>
        <taxon>Gammaproteobacteria</taxon>
        <taxon>Alteromonadales</taxon>
        <taxon>Alteromonadaceae</taxon>
        <taxon>Hydrocarboniclastica</taxon>
    </lineage>
</organism>
<comment type="cofactor">
    <cofactor evidence="2">
        <name>[4Fe-4S] cluster</name>
        <dbReference type="ChEBI" id="CHEBI:49883"/>
    </cofactor>
</comment>
<dbReference type="Pfam" id="PF00724">
    <property type="entry name" value="Oxidored_FMN"/>
    <property type="match status" value="1"/>
</dbReference>
<dbReference type="EMBL" id="CP031093">
    <property type="protein sequence ID" value="QCF26692.1"/>
    <property type="molecule type" value="Genomic_DNA"/>
</dbReference>
<feature type="domain" description="FAD/NAD(P)-binding" evidence="11">
    <location>
        <begin position="378"/>
        <end position="646"/>
    </location>
</feature>
<protein>
    <submittedName>
        <fullName evidence="12">NADPH-dependent 2,4-dienoyl-CoA reductase</fullName>
    </submittedName>
</protein>
<dbReference type="PANTHER" id="PTHR42917">
    <property type="entry name" value="2,4-DIENOYL-COA REDUCTASE"/>
    <property type="match status" value="1"/>
</dbReference>
<dbReference type="Pfam" id="PF07992">
    <property type="entry name" value="Pyr_redox_2"/>
    <property type="match status" value="1"/>
</dbReference>
<dbReference type="InterPro" id="IPR001155">
    <property type="entry name" value="OxRdtase_FMN_N"/>
</dbReference>
<dbReference type="GO" id="GO:0051536">
    <property type="term" value="F:iron-sulfur cluster binding"/>
    <property type="evidence" value="ECO:0007669"/>
    <property type="project" value="UniProtKB-KW"/>
</dbReference>
<dbReference type="GO" id="GO:0010181">
    <property type="term" value="F:FMN binding"/>
    <property type="evidence" value="ECO:0007669"/>
    <property type="project" value="InterPro"/>
</dbReference>
<name>A0A4P7XJX9_9ALTE</name>
<dbReference type="InterPro" id="IPR036188">
    <property type="entry name" value="FAD/NAD-bd_sf"/>
</dbReference>
<dbReference type="GO" id="GO:0046872">
    <property type="term" value="F:metal ion binding"/>
    <property type="evidence" value="ECO:0007669"/>
    <property type="project" value="UniProtKB-KW"/>
</dbReference>
<dbReference type="PANTHER" id="PTHR42917:SF2">
    <property type="entry name" value="2,4-DIENOYL-COA REDUCTASE [(2E)-ENOYL-COA-PRODUCING]"/>
    <property type="match status" value="1"/>
</dbReference>
<reference evidence="12 13" key="1">
    <citation type="submission" date="2018-07" db="EMBL/GenBank/DDBJ databases">
        <title>Marsedoiliclastica nanhaica gen. nov. sp. nov., a novel marine hydrocarbonoclastic bacterium isolated from an in-situ enriched hydrocarbon-degrading consortium in deep-sea sediment.</title>
        <authorList>
            <person name="Dong C."/>
            <person name="Ma T."/>
            <person name="Liu R."/>
            <person name="Shao Z."/>
        </authorList>
    </citation>
    <scope>NUCLEOTIDE SEQUENCE [LARGE SCALE GENOMIC DNA]</scope>
    <source>
        <strain evidence="13">soil36-7</strain>
    </source>
</reference>
<dbReference type="SUPFAM" id="SSF51905">
    <property type="entry name" value="FAD/NAD(P)-binding domain"/>
    <property type="match status" value="1"/>
</dbReference>
<dbReference type="Proteomes" id="UP000298049">
    <property type="component" value="Chromosome"/>
</dbReference>
<dbReference type="CDD" id="cd02930">
    <property type="entry name" value="DCR_FMN"/>
    <property type="match status" value="1"/>
</dbReference>
<evidence type="ECO:0000256" key="4">
    <source>
        <dbReference type="ARBA" id="ARBA00022630"/>
    </source>
</evidence>
<dbReference type="Gene3D" id="3.40.50.720">
    <property type="entry name" value="NAD(P)-binding Rossmann-like Domain"/>
    <property type="match status" value="1"/>
</dbReference>
<evidence type="ECO:0000256" key="1">
    <source>
        <dbReference type="ARBA" id="ARBA00001917"/>
    </source>
</evidence>
<gene>
    <name evidence="12" type="ORF">soil367_12530</name>
</gene>
<dbReference type="SUPFAM" id="SSF51395">
    <property type="entry name" value="FMN-linked oxidoreductases"/>
    <property type="match status" value="1"/>
</dbReference>
<dbReference type="Gene3D" id="3.50.50.60">
    <property type="entry name" value="FAD/NAD(P)-binding domain"/>
    <property type="match status" value="1"/>
</dbReference>
<evidence type="ECO:0000313" key="13">
    <source>
        <dbReference type="Proteomes" id="UP000298049"/>
    </source>
</evidence>
<keyword evidence="13" id="KW-1185">Reference proteome</keyword>
<evidence type="ECO:0000256" key="5">
    <source>
        <dbReference type="ARBA" id="ARBA00022643"/>
    </source>
</evidence>
<proteinExistence type="inferred from homology"/>
<keyword evidence="6" id="KW-0479">Metal-binding</keyword>
<dbReference type="KEGG" id="hmi:soil367_12530"/>
<sequence length="684" mass="74760">MSNVYPHLLAPLDLGFTELKNRALMGSMHTGLEDRFWNLHKLSQYFAERAEGGVALMVTGGFSPNMVGQLAPLASTMNNGVTARLHRHVTGAVHEAGGKIALQLLHAGRYSYHPFSVSASAIKAPINPFTPRQLSTRGVERQIEDFVSAARYAKTAGYDGVEVMGSEGYLINQFLCARTNKRKDKWGGSFENRMQLPVEIVSRIRKAVGPEFIIIYRLSMLDLVEDGQTWDQIVTLGKAIERAGATLINTGIGWHEARVPTIVTSVPRGAFVGVTAKFRGEVSIPIITTNRINDPQMAEDVLARGDADMVSMARPFLADPEFMRKAEQGRADEINTCIACNQACLDHVFQAKRASCLVNPRACHETELVLKVAPIVRRVAVVGAGPAGLAAATTAAKRGHKVTLYESDSEIGGQFNYAKRIPGKEEFFETLRYFKRQIELLGIDLRLNTPADAAELGREAYDDVIIATGVRPREPVIEGIDHPKVLGYLDVLRHRKPVGERVAIIGAGGIGFDVGEFLTHNVDAHDEGQQMPVQDWYREWGVDPSYEGPGGLAEPVPASPPRKVYLLQRKTSKLGKGLGKTSGWVHRAALKQRQVEMVPGASYHRIDDEGLHITVSGRNGKPDEQRVLAVDNVILCAGQLPLRTLYDELEGSPFTLHLIGGADVAAELDAKRAIRQGTEVAAAI</sequence>
<dbReference type="InterPro" id="IPR013785">
    <property type="entry name" value="Aldolase_TIM"/>
</dbReference>
<dbReference type="OrthoDB" id="8523426at2"/>
<dbReference type="FunFam" id="3.20.20.70:FF:000082">
    <property type="entry name" value="NADPH-dependent 2,4-dienoyl-CoA reductase"/>
    <property type="match status" value="1"/>
</dbReference>
<accession>A0A4P7XJX9</accession>
<dbReference type="AlphaFoldDB" id="A0A4P7XJX9"/>
<keyword evidence="8" id="KW-0408">Iron</keyword>
<keyword evidence="9" id="KW-0411">Iron-sulfur</keyword>
<evidence type="ECO:0000256" key="6">
    <source>
        <dbReference type="ARBA" id="ARBA00022723"/>
    </source>
</evidence>